<keyword evidence="2" id="KW-0614">Plasmid</keyword>
<dbReference type="AlphaFoldDB" id="A0A0C6FJU4"/>
<dbReference type="Pfam" id="PF09345">
    <property type="entry name" value="SiaC"/>
    <property type="match status" value="1"/>
</dbReference>
<name>A0A0C6FJU4_9HYPH</name>
<gene>
    <name evidence="2" type="ORF">Maq22A_1p32085</name>
</gene>
<organism evidence="2 3">
    <name type="scientific">Methylobacterium aquaticum</name>
    <dbReference type="NCBI Taxonomy" id="270351"/>
    <lineage>
        <taxon>Bacteria</taxon>
        <taxon>Pseudomonadati</taxon>
        <taxon>Pseudomonadota</taxon>
        <taxon>Alphaproteobacteria</taxon>
        <taxon>Hyphomicrobiales</taxon>
        <taxon>Methylobacteriaceae</taxon>
        <taxon>Methylobacterium</taxon>
    </lineage>
</organism>
<sequence length="128" mass="14055">MDRIQIPATSRSPLVDFDFPAGRLTLRGESYPEDAAAFYGPLLQALRGHLEDGDGPLTFEVALSYFNSSSAKALMNLFMPLEDAAEEGRDVTVRWLYAEGDDTIAEAGEDFAADFSHARFEMVQETAA</sequence>
<evidence type="ECO:0000313" key="2">
    <source>
        <dbReference type="EMBL" id="BAQ48738.1"/>
    </source>
</evidence>
<feature type="domain" description="SiaC family regulatory phosphoprotein" evidence="1">
    <location>
        <begin position="6"/>
        <end position="124"/>
    </location>
</feature>
<dbReference type="PATRIC" id="fig|270351.10.peg.5727"/>
<evidence type="ECO:0000313" key="3">
    <source>
        <dbReference type="Proteomes" id="UP000061432"/>
    </source>
</evidence>
<dbReference type="RefSeq" id="WP_060849936.1">
    <property type="nucleotide sequence ID" value="NZ_AP014705.1"/>
</dbReference>
<dbReference type="OrthoDB" id="5297629at2"/>
<dbReference type="InterPro" id="IPR018530">
    <property type="entry name" value="SiaC"/>
</dbReference>
<proteinExistence type="predicted"/>
<dbReference type="Proteomes" id="UP000061432">
    <property type="component" value="Plasmid pMaq22A_1p"/>
</dbReference>
<protein>
    <submittedName>
        <fullName evidence="2">Fe-S oxidoreductase</fullName>
    </submittedName>
</protein>
<dbReference type="KEGG" id="maqu:Maq22A_1p32085"/>
<reference evidence="3" key="2">
    <citation type="submission" date="2015-01" db="EMBL/GenBank/DDBJ databases">
        <title>Complete genome sequence of Methylobacterium aquaticum strain 22A.</title>
        <authorList>
            <person name="Tani A."/>
            <person name="Ogura Y."/>
            <person name="Hayashi T."/>
        </authorList>
    </citation>
    <scope>NUCLEOTIDE SEQUENCE [LARGE SCALE GENOMIC DNA]</scope>
    <source>
        <strain evidence="3">MA-22A</strain>
        <plasmid evidence="3">Plasmid pMaq22A_1p DNA</plasmid>
    </source>
</reference>
<accession>A0A0C6FJU4</accession>
<geneLocation type="plasmid" evidence="3">
    <name>pMaq22A_1p DNA</name>
</geneLocation>
<evidence type="ECO:0000259" key="1">
    <source>
        <dbReference type="Pfam" id="PF09345"/>
    </source>
</evidence>
<reference evidence="2 3" key="1">
    <citation type="journal article" date="2015" name="Genome Announc.">
        <title>Complete Genome Sequence of Methylobacterium aquaticum Strain 22A, Isolated from Racomitrium japonicum Moss.</title>
        <authorList>
            <person name="Tani A."/>
            <person name="Ogura Y."/>
            <person name="Hayashi T."/>
            <person name="Kimbara K."/>
        </authorList>
    </citation>
    <scope>NUCLEOTIDE SEQUENCE [LARGE SCALE GENOMIC DNA]</scope>
    <source>
        <strain evidence="2 3">MA-22A</strain>
        <plasmid evidence="3">Plasmid pMaq22A_1p DNA</plasmid>
    </source>
</reference>
<dbReference type="EMBL" id="AP014705">
    <property type="protein sequence ID" value="BAQ48738.1"/>
    <property type="molecule type" value="Genomic_DNA"/>
</dbReference>